<feature type="transmembrane region" description="Helical" evidence="8">
    <location>
        <begin position="178"/>
        <end position="196"/>
    </location>
</feature>
<keyword evidence="4 8" id="KW-1003">Cell membrane</keyword>
<dbReference type="OrthoDB" id="7582411at2"/>
<feature type="transmembrane region" description="Helical" evidence="8">
    <location>
        <begin position="7"/>
        <end position="36"/>
    </location>
</feature>
<evidence type="ECO:0000256" key="5">
    <source>
        <dbReference type="ARBA" id="ARBA00022692"/>
    </source>
</evidence>
<name>A0A419R4C6_9SPHN</name>
<accession>A0A419R4C6</accession>
<protein>
    <recommendedName>
        <fullName evidence="8">Probable membrane transporter protein</fullName>
    </recommendedName>
</protein>
<comment type="subcellular location">
    <subcellularLocation>
        <location evidence="1 8">Cell membrane</location>
        <topology evidence="1 8">Multi-pass membrane protein</topology>
    </subcellularLocation>
</comment>
<evidence type="ECO:0000256" key="4">
    <source>
        <dbReference type="ARBA" id="ARBA00022475"/>
    </source>
</evidence>
<feature type="transmembrane region" description="Helical" evidence="8">
    <location>
        <begin position="142"/>
        <end position="166"/>
    </location>
</feature>
<feature type="transmembrane region" description="Helical" evidence="8">
    <location>
        <begin position="203"/>
        <end position="221"/>
    </location>
</feature>
<keyword evidence="6 8" id="KW-1133">Transmembrane helix</keyword>
<evidence type="ECO:0000313" key="9">
    <source>
        <dbReference type="EMBL" id="RJX69610.1"/>
    </source>
</evidence>
<evidence type="ECO:0000256" key="6">
    <source>
        <dbReference type="ARBA" id="ARBA00022989"/>
    </source>
</evidence>
<dbReference type="PANTHER" id="PTHR30269">
    <property type="entry name" value="TRANSMEMBRANE PROTEIN YFCA"/>
    <property type="match status" value="1"/>
</dbReference>
<keyword evidence="5 8" id="KW-0812">Transmembrane</keyword>
<evidence type="ECO:0000256" key="2">
    <source>
        <dbReference type="ARBA" id="ARBA00009142"/>
    </source>
</evidence>
<dbReference type="PANTHER" id="PTHR30269:SF0">
    <property type="entry name" value="MEMBRANE TRANSPORTER PROTEIN YFCA-RELATED"/>
    <property type="match status" value="1"/>
</dbReference>
<dbReference type="AlphaFoldDB" id="A0A419R4C6"/>
<feature type="transmembrane region" description="Helical" evidence="8">
    <location>
        <begin position="74"/>
        <end position="96"/>
    </location>
</feature>
<dbReference type="EMBL" id="RAHJ01000012">
    <property type="protein sequence ID" value="RJX69610.1"/>
    <property type="molecule type" value="Genomic_DNA"/>
</dbReference>
<evidence type="ECO:0000256" key="3">
    <source>
        <dbReference type="ARBA" id="ARBA00022448"/>
    </source>
</evidence>
<feature type="transmembrane region" description="Helical" evidence="8">
    <location>
        <begin position="102"/>
        <end position="122"/>
    </location>
</feature>
<evidence type="ECO:0000256" key="8">
    <source>
        <dbReference type="RuleBase" id="RU363041"/>
    </source>
</evidence>
<dbReference type="GO" id="GO:0005886">
    <property type="term" value="C:plasma membrane"/>
    <property type="evidence" value="ECO:0007669"/>
    <property type="project" value="UniProtKB-SubCell"/>
</dbReference>
<dbReference type="RefSeq" id="WP_120107244.1">
    <property type="nucleotide sequence ID" value="NZ_RAHJ01000012.1"/>
</dbReference>
<evidence type="ECO:0000256" key="7">
    <source>
        <dbReference type="ARBA" id="ARBA00023136"/>
    </source>
</evidence>
<gene>
    <name evidence="9" type="ORF">D6858_03540</name>
</gene>
<dbReference type="InterPro" id="IPR052017">
    <property type="entry name" value="TSUP"/>
</dbReference>
<sequence>MLDWTTAILILAGVVGGIVNAVAGGATLITFPALLATGLPPVAANIANAIAVSPGHLLAVLADRRSLPVLDRHLYLLLLLSAAGGLAGAGLLLIIPDRLFTLPIPALIAGATLLFALAPRIARTADRSAGTGNGAKRREAGLLALTAIYGGFFGAGLGIILTAILSLSEPHDIRRIKAVKNLLASVVAVAANLFFLLRGTVHWPLAFPMLLGAIAGGYAGGHLVRVLPANVVGGVVLAAGAVMTVVYAFKYWI</sequence>
<comment type="caution">
    <text evidence="9">The sequence shown here is derived from an EMBL/GenBank/DDBJ whole genome shotgun (WGS) entry which is preliminary data.</text>
</comment>
<feature type="transmembrane region" description="Helical" evidence="8">
    <location>
        <begin position="42"/>
        <end position="62"/>
    </location>
</feature>
<keyword evidence="7 8" id="KW-0472">Membrane</keyword>
<proteinExistence type="inferred from homology"/>
<dbReference type="Proteomes" id="UP000284322">
    <property type="component" value="Unassembled WGS sequence"/>
</dbReference>
<feature type="transmembrane region" description="Helical" evidence="8">
    <location>
        <begin position="227"/>
        <end position="249"/>
    </location>
</feature>
<dbReference type="Pfam" id="PF01925">
    <property type="entry name" value="TauE"/>
    <property type="match status" value="1"/>
</dbReference>
<evidence type="ECO:0000256" key="1">
    <source>
        <dbReference type="ARBA" id="ARBA00004651"/>
    </source>
</evidence>
<keyword evidence="3" id="KW-0813">Transport</keyword>
<reference evidence="9 10" key="1">
    <citation type="submission" date="2018-09" db="EMBL/GenBank/DDBJ databases">
        <title>Altererythrobacter sp.Ery1 and Ery12, the genome sequencing of novel strains in genus Alterythrobacter.</title>
        <authorList>
            <person name="Cheng H."/>
            <person name="Wu Y.-H."/>
            <person name="Fang C."/>
            <person name="Xu X.-W."/>
        </authorList>
    </citation>
    <scope>NUCLEOTIDE SEQUENCE [LARGE SCALE GENOMIC DNA]</scope>
    <source>
        <strain evidence="9 10">Ery12</strain>
    </source>
</reference>
<organism evidence="9 10">
    <name type="scientific">Tsuneonella suprasediminis</name>
    <dbReference type="NCBI Taxonomy" id="2306996"/>
    <lineage>
        <taxon>Bacteria</taxon>
        <taxon>Pseudomonadati</taxon>
        <taxon>Pseudomonadota</taxon>
        <taxon>Alphaproteobacteria</taxon>
        <taxon>Sphingomonadales</taxon>
        <taxon>Erythrobacteraceae</taxon>
        <taxon>Tsuneonella</taxon>
    </lineage>
</organism>
<dbReference type="InterPro" id="IPR002781">
    <property type="entry name" value="TM_pro_TauE-like"/>
</dbReference>
<comment type="similarity">
    <text evidence="2 8">Belongs to the 4-toluene sulfonate uptake permease (TSUP) (TC 2.A.102) family.</text>
</comment>
<keyword evidence="10" id="KW-1185">Reference proteome</keyword>
<evidence type="ECO:0000313" key="10">
    <source>
        <dbReference type="Proteomes" id="UP000284322"/>
    </source>
</evidence>